<gene>
    <name evidence="2" type="ORF">B4109_0356</name>
</gene>
<sequence>MKWWLRPAAAPAKERQKRGIFTQKRVPQNERNPIKAKRPNEQPVRPSVPAACFPTLA</sequence>
<dbReference type="Proteomes" id="UP000075424">
    <property type="component" value="Unassembled WGS sequence"/>
</dbReference>
<reference evidence="2 3" key="1">
    <citation type="submission" date="2016-01" db="EMBL/GenBank/DDBJ databases">
        <title>Draft Genome Sequences of Seven Thermophilic Sporeformers Isolated from Foods.</title>
        <authorList>
            <person name="Berendsen E.M."/>
            <person name="Wells-Bennik M.H."/>
            <person name="Krawcyk A.O."/>
            <person name="De Jong A."/>
            <person name="Holsappel S."/>
            <person name="Eijlander R.T."/>
            <person name="Kuipers O.P."/>
        </authorList>
    </citation>
    <scope>NUCLEOTIDE SEQUENCE [LARGE SCALE GENOMIC DNA]</scope>
    <source>
        <strain evidence="2 3">B4109</strain>
    </source>
</reference>
<dbReference type="AlphaFoldDB" id="A0A150MYC6"/>
<protein>
    <submittedName>
        <fullName evidence="2">Uncharacterized protein</fullName>
    </submittedName>
</protein>
<dbReference type="PATRIC" id="fig|1422.18.peg.650"/>
<dbReference type="EMBL" id="LQYV01000012">
    <property type="protein sequence ID" value="KYD29403.1"/>
    <property type="molecule type" value="Genomic_DNA"/>
</dbReference>
<accession>A0A150MYC6</accession>
<feature type="region of interest" description="Disordered" evidence="1">
    <location>
        <begin position="1"/>
        <end position="57"/>
    </location>
</feature>
<proteinExistence type="predicted"/>
<comment type="caution">
    <text evidence="2">The sequence shown here is derived from an EMBL/GenBank/DDBJ whole genome shotgun (WGS) entry which is preliminary data.</text>
</comment>
<name>A0A150MYC6_GEOSE</name>
<organism evidence="2 3">
    <name type="scientific">Geobacillus stearothermophilus</name>
    <name type="common">Bacillus stearothermophilus</name>
    <dbReference type="NCBI Taxonomy" id="1422"/>
    <lineage>
        <taxon>Bacteria</taxon>
        <taxon>Bacillati</taxon>
        <taxon>Bacillota</taxon>
        <taxon>Bacilli</taxon>
        <taxon>Bacillales</taxon>
        <taxon>Anoxybacillaceae</taxon>
        <taxon>Geobacillus</taxon>
    </lineage>
</organism>
<evidence type="ECO:0000313" key="3">
    <source>
        <dbReference type="Proteomes" id="UP000075424"/>
    </source>
</evidence>
<evidence type="ECO:0000256" key="1">
    <source>
        <dbReference type="SAM" id="MobiDB-lite"/>
    </source>
</evidence>
<evidence type="ECO:0000313" key="2">
    <source>
        <dbReference type="EMBL" id="KYD29403.1"/>
    </source>
</evidence>